<proteinExistence type="predicted"/>
<feature type="compositionally biased region" description="Basic and acidic residues" evidence="1">
    <location>
        <begin position="49"/>
        <end position="73"/>
    </location>
</feature>
<sequence>MKSIAKGVSSALLAVGVVMAPLAVQASAAPLLGAATTTAAAAGSNPSSVRDHAPREYRGDGDPRGHRGFDRDDHRRHRGNWLGDQWRYRGDWRDDQWRYRGDWRDDDRGRSCRRHYDQDRYTYRYWYDRHHHTRECYLYERL</sequence>
<dbReference type="AlphaFoldDB" id="A0A5Q0L7X1"/>
<dbReference type="EMBL" id="CP045643">
    <property type="protein sequence ID" value="QFZ72884.1"/>
    <property type="molecule type" value="Genomic_DNA"/>
</dbReference>
<evidence type="ECO:0000313" key="4">
    <source>
        <dbReference type="Proteomes" id="UP000326179"/>
    </source>
</evidence>
<keyword evidence="2" id="KW-0732">Signal</keyword>
<accession>A0A5Q0L7X1</accession>
<evidence type="ECO:0000256" key="1">
    <source>
        <dbReference type="SAM" id="MobiDB-lite"/>
    </source>
</evidence>
<protein>
    <submittedName>
        <fullName evidence="3">Uncharacterized protein</fullName>
    </submittedName>
</protein>
<feature type="compositionally biased region" description="Low complexity" evidence="1">
    <location>
        <begin position="38"/>
        <end position="48"/>
    </location>
</feature>
<feature type="signal peptide" evidence="2">
    <location>
        <begin position="1"/>
        <end position="28"/>
    </location>
</feature>
<dbReference type="KEGG" id="sfy:GFH48_06015"/>
<feature type="chain" id="PRO_5024939699" evidence="2">
    <location>
        <begin position="29"/>
        <end position="142"/>
    </location>
</feature>
<evidence type="ECO:0000313" key="3">
    <source>
        <dbReference type="EMBL" id="QFZ72884.1"/>
    </source>
</evidence>
<organism evidence="3 4">
    <name type="scientific">Streptomyces fagopyri</name>
    <dbReference type="NCBI Taxonomy" id="2662397"/>
    <lineage>
        <taxon>Bacteria</taxon>
        <taxon>Bacillati</taxon>
        <taxon>Actinomycetota</taxon>
        <taxon>Actinomycetes</taxon>
        <taxon>Kitasatosporales</taxon>
        <taxon>Streptomycetaceae</taxon>
        <taxon>Streptomyces</taxon>
    </lineage>
</organism>
<gene>
    <name evidence="3" type="ORF">GFH48_06015</name>
</gene>
<keyword evidence="4" id="KW-1185">Reference proteome</keyword>
<evidence type="ECO:0000256" key="2">
    <source>
        <dbReference type="SAM" id="SignalP"/>
    </source>
</evidence>
<feature type="region of interest" description="Disordered" evidence="1">
    <location>
        <begin position="38"/>
        <end position="78"/>
    </location>
</feature>
<dbReference type="Proteomes" id="UP000326179">
    <property type="component" value="Chromosome"/>
</dbReference>
<name>A0A5Q0L7X1_9ACTN</name>
<dbReference type="RefSeq" id="WP_153287249.1">
    <property type="nucleotide sequence ID" value="NZ_CP045643.1"/>
</dbReference>
<reference evidence="3 4" key="1">
    <citation type="submission" date="2019-10" db="EMBL/GenBank/DDBJ databases">
        <title>A novel species.</title>
        <authorList>
            <person name="Gao J."/>
        </authorList>
    </citation>
    <scope>NUCLEOTIDE SEQUENCE [LARGE SCALE GENOMIC DNA]</scope>
    <source>
        <strain evidence="3 4">QMT-28</strain>
    </source>
</reference>